<dbReference type="EMBL" id="OZ019900">
    <property type="protein sequence ID" value="CAK9233186.1"/>
    <property type="molecule type" value="Genomic_DNA"/>
</dbReference>
<dbReference type="PANTHER" id="PTHR47926">
    <property type="entry name" value="PENTATRICOPEPTIDE REPEAT-CONTAINING PROTEIN"/>
    <property type="match status" value="1"/>
</dbReference>
<name>A0ABP0UZ41_9BRYO</name>
<gene>
    <name evidence="4" type="ORF">CSSPTR1EN2_LOCUS21360</name>
</gene>
<dbReference type="Gene3D" id="1.25.40.10">
    <property type="entry name" value="Tetratricopeptide repeat domain"/>
    <property type="match status" value="3"/>
</dbReference>
<keyword evidence="5" id="KW-1185">Reference proteome</keyword>
<evidence type="ECO:0000256" key="1">
    <source>
        <dbReference type="ARBA" id="ARBA00022737"/>
    </source>
</evidence>
<organism evidence="4 5">
    <name type="scientific">Sphagnum troendelagicum</name>
    <dbReference type="NCBI Taxonomy" id="128251"/>
    <lineage>
        <taxon>Eukaryota</taxon>
        <taxon>Viridiplantae</taxon>
        <taxon>Streptophyta</taxon>
        <taxon>Embryophyta</taxon>
        <taxon>Bryophyta</taxon>
        <taxon>Sphagnophytina</taxon>
        <taxon>Sphagnopsida</taxon>
        <taxon>Sphagnales</taxon>
        <taxon>Sphagnaceae</taxon>
        <taxon>Sphagnum</taxon>
    </lineage>
</organism>
<proteinExistence type="predicted"/>
<dbReference type="InterPro" id="IPR032867">
    <property type="entry name" value="DYW_dom"/>
</dbReference>
<dbReference type="InterPro" id="IPR011990">
    <property type="entry name" value="TPR-like_helical_dom_sf"/>
</dbReference>
<protein>
    <recommendedName>
        <fullName evidence="3">DYW domain-containing protein</fullName>
    </recommendedName>
</protein>
<sequence length="428" mass="47684">MYANCGSMENACRVFNKMHTWDLVTWNGMIFGHVKCGQGQKALELFQKMQQEGVQPGPVTVVGVLNACASVVALGKGRQVHEQIIESGCESDVFVGNSLVDMYAKCGSMENACRVFNKMHTRDLVTWNAMIFGHVKCGQEQKALELFQIMQQEGVQPDPVTFVGVLNACASVVAHGNGFAMHGHGNKALEHFKQMCEEGVEPNDVTFVCILSACSHAGLVDEGIQFYHFMTKNCMISAKFKHYACMVDLLGRAGHLQEAENVIKTMPCKPNADVWRSLPGACRIHGNVEMGEQAAQQVLELHPENVVGYVLPSNIYTAAGNWDLSANVQQQRKERGYVPDTKFVLHNVEEEEKMFHMCHHSEKQSIAYGLISADPGTPFCITKNLQVCGDCHTSMKFISKLIGRAIIVWDANRFHNFEDDICSCMYYW</sequence>
<feature type="repeat" description="PPR" evidence="2">
    <location>
        <begin position="92"/>
        <end position="122"/>
    </location>
</feature>
<feature type="repeat" description="PPR" evidence="2">
    <location>
        <begin position="22"/>
        <end position="56"/>
    </location>
</feature>
<evidence type="ECO:0000313" key="5">
    <source>
        <dbReference type="Proteomes" id="UP001497512"/>
    </source>
</evidence>
<dbReference type="InterPro" id="IPR046960">
    <property type="entry name" value="PPR_At4g14850-like_plant"/>
</dbReference>
<dbReference type="Pfam" id="PF14432">
    <property type="entry name" value="DYW_deaminase"/>
    <property type="match status" value="1"/>
</dbReference>
<feature type="repeat" description="PPR" evidence="2">
    <location>
        <begin position="123"/>
        <end position="157"/>
    </location>
</feature>
<dbReference type="SUPFAM" id="SSF48452">
    <property type="entry name" value="TPR-like"/>
    <property type="match status" value="1"/>
</dbReference>
<reference evidence="4" key="1">
    <citation type="submission" date="2024-02" db="EMBL/GenBank/DDBJ databases">
        <authorList>
            <consortium name="ELIXIR-Norway"/>
            <consortium name="Elixir Norway"/>
        </authorList>
    </citation>
    <scope>NUCLEOTIDE SEQUENCE</scope>
</reference>
<dbReference type="Proteomes" id="UP001497512">
    <property type="component" value="Chromosome 8"/>
</dbReference>
<keyword evidence="1" id="KW-0677">Repeat</keyword>
<accession>A0ABP0UZ41</accession>
<evidence type="ECO:0000313" key="4">
    <source>
        <dbReference type="EMBL" id="CAK9233186.1"/>
    </source>
</evidence>
<dbReference type="PROSITE" id="PS51375">
    <property type="entry name" value="PPR"/>
    <property type="match status" value="3"/>
</dbReference>
<dbReference type="InterPro" id="IPR002885">
    <property type="entry name" value="PPR_rpt"/>
</dbReference>
<feature type="domain" description="DYW" evidence="3">
    <location>
        <begin position="336"/>
        <end position="428"/>
    </location>
</feature>
<evidence type="ECO:0000259" key="3">
    <source>
        <dbReference type="Pfam" id="PF14432"/>
    </source>
</evidence>
<evidence type="ECO:0000256" key="2">
    <source>
        <dbReference type="PROSITE-ProRule" id="PRU00708"/>
    </source>
</evidence>
<dbReference type="Pfam" id="PF13041">
    <property type="entry name" value="PPR_2"/>
    <property type="match status" value="3"/>
</dbReference>
<dbReference type="Pfam" id="PF01535">
    <property type="entry name" value="PPR"/>
    <property type="match status" value="2"/>
</dbReference>
<dbReference type="NCBIfam" id="TIGR00756">
    <property type="entry name" value="PPR"/>
    <property type="match status" value="3"/>
</dbReference>